<evidence type="ECO:0000256" key="1">
    <source>
        <dbReference type="ARBA" id="ARBA00000085"/>
    </source>
</evidence>
<keyword evidence="5 8" id="KW-0418">Kinase</keyword>
<proteinExistence type="predicted"/>
<keyword evidence="9" id="KW-1185">Reference proteome</keyword>
<evidence type="ECO:0000313" key="9">
    <source>
        <dbReference type="Proteomes" id="UP000664628"/>
    </source>
</evidence>
<reference evidence="8 9" key="1">
    <citation type="submission" date="2021-03" db="EMBL/GenBank/DDBJ databases">
        <title>Fibrella sp. HMF5405 genome sequencing and assembly.</title>
        <authorList>
            <person name="Kang H."/>
            <person name="Kim H."/>
            <person name="Bae S."/>
            <person name="Joh K."/>
        </authorList>
    </citation>
    <scope>NUCLEOTIDE SEQUENCE [LARGE SCALE GENOMIC DNA]</scope>
    <source>
        <strain evidence="8 9">HMF5405</strain>
    </source>
</reference>
<dbReference type="PANTHER" id="PTHR45453">
    <property type="entry name" value="PHOSPHATE REGULON SENSOR PROTEIN PHOR"/>
    <property type="match status" value="1"/>
</dbReference>
<keyword evidence="6" id="KW-0902">Two-component regulatory system</keyword>
<dbReference type="SUPFAM" id="SSF47384">
    <property type="entry name" value="Homodimeric domain of signal transducing histidine kinase"/>
    <property type="match status" value="1"/>
</dbReference>
<evidence type="ECO:0000256" key="5">
    <source>
        <dbReference type="ARBA" id="ARBA00022777"/>
    </source>
</evidence>
<name>A0ABS3JB07_9BACT</name>
<dbReference type="Pfam" id="PF00512">
    <property type="entry name" value="HisKA"/>
    <property type="match status" value="1"/>
</dbReference>
<evidence type="ECO:0000259" key="7">
    <source>
        <dbReference type="PROSITE" id="PS50109"/>
    </source>
</evidence>
<sequence>MRILIRRKLRIIQDPGQFDFVPLKTSTTDLRQLDKRINNLMSQLDIRFACEKAFTAYASHELLTPIAVLRNRFDNIIADEETPDHIAARLVDSQQTLLRLSRIVQMLLCLARIENHQYLKNETISIRSVLLEVLHALDDRIAMKEITMTLEPDTDIVSISANHSLLYTMLVNLIGNAVRYNTDQGHVTIGWGRFGNRPTLTITDSGPGMTPEQIAMLTQYGRPVKATGNGIGLQVIQTISRFHHIGISVDPSTTKGTLITLKFTDIQ</sequence>
<dbReference type="GO" id="GO:0016301">
    <property type="term" value="F:kinase activity"/>
    <property type="evidence" value="ECO:0007669"/>
    <property type="project" value="UniProtKB-KW"/>
</dbReference>
<organism evidence="8 9">
    <name type="scientific">Fibrella forsythiae</name>
    <dbReference type="NCBI Taxonomy" id="2817061"/>
    <lineage>
        <taxon>Bacteria</taxon>
        <taxon>Pseudomonadati</taxon>
        <taxon>Bacteroidota</taxon>
        <taxon>Cytophagia</taxon>
        <taxon>Cytophagales</taxon>
        <taxon>Spirosomataceae</taxon>
        <taxon>Fibrella</taxon>
    </lineage>
</organism>
<dbReference type="CDD" id="cd00082">
    <property type="entry name" value="HisKA"/>
    <property type="match status" value="1"/>
</dbReference>
<keyword evidence="3" id="KW-0597">Phosphoprotein</keyword>
<dbReference type="InterPro" id="IPR050351">
    <property type="entry name" value="BphY/WalK/GraS-like"/>
</dbReference>
<evidence type="ECO:0000256" key="3">
    <source>
        <dbReference type="ARBA" id="ARBA00022553"/>
    </source>
</evidence>
<dbReference type="SMART" id="SM00388">
    <property type="entry name" value="HisKA"/>
    <property type="match status" value="1"/>
</dbReference>
<dbReference type="Gene3D" id="3.30.565.10">
    <property type="entry name" value="Histidine kinase-like ATPase, C-terminal domain"/>
    <property type="match status" value="1"/>
</dbReference>
<dbReference type="PANTHER" id="PTHR45453:SF1">
    <property type="entry name" value="PHOSPHATE REGULON SENSOR PROTEIN PHOR"/>
    <property type="match status" value="1"/>
</dbReference>
<dbReference type="InterPro" id="IPR003594">
    <property type="entry name" value="HATPase_dom"/>
</dbReference>
<dbReference type="PROSITE" id="PS50109">
    <property type="entry name" value="HIS_KIN"/>
    <property type="match status" value="1"/>
</dbReference>
<evidence type="ECO:0000313" key="8">
    <source>
        <dbReference type="EMBL" id="MBO0947163.1"/>
    </source>
</evidence>
<dbReference type="EC" id="2.7.13.3" evidence="2"/>
<evidence type="ECO:0000256" key="4">
    <source>
        <dbReference type="ARBA" id="ARBA00022679"/>
    </source>
</evidence>
<dbReference type="RefSeq" id="WP_207327083.1">
    <property type="nucleotide sequence ID" value="NZ_JAFMYW010000001.1"/>
</dbReference>
<protein>
    <recommendedName>
        <fullName evidence="2">histidine kinase</fullName>
        <ecNumber evidence="2">2.7.13.3</ecNumber>
    </recommendedName>
</protein>
<accession>A0ABS3JB07</accession>
<dbReference type="SUPFAM" id="SSF55874">
    <property type="entry name" value="ATPase domain of HSP90 chaperone/DNA topoisomerase II/histidine kinase"/>
    <property type="match status" value="1"/>
</dbReference>
<dbReference type="Proteomes" id="UP000664628">
    <property type="component" value="Unassembled WGS sequence"/>
</dbReference>
<feature type="domain" description="Histidine kinase" evidence="7">
    <location>
        <begin position="57"/>
        <end position="267"/>
    </location>
</feature>
<dbReference type="CDD" id="cd00075">
    <property type="entry name" value="HATPase"/>
    <property type="match status" value="1"/>
</dbReference>
<dbReference type="InterPro" id="IPR003661">
    <property type="entry name" value="HisK_dim/P_dom"/>
</dbReference>
<dbReference type="EMBL" id="JAFMYW010000001">
    <property type="protein sequence ID" value="MBO0947163.1"/>
    <property type="molecule type" value="Genomic_DNA"/>
</dbReference>
<comment type="catalytic activity">
    <reaction evidence="1">
        <text>ATP + protein L-histidine = ADP + protein N-phospho-L-histidine.</text>
        <dbReference type="EC" id="2.7.13.3"/>
    </reaction>
</comment>
<comment type="caution">
    <text evidence="8">The sequence shown here is derived from an EMBL/GenBank/DDBJ whole genome shotgun (WGS) entry which is preliminary data.</text>
</comment>
<dbReference type="Pfam" id="PF02518">
    <property type="entry name" value="HATPase_c"/>
    <property type="match status" value="1"/>
</dbReference>
<dbReference type="InterPro" id="IPR036097">
    <property type="entry name" value="HisK_dim/P_sf"/>
</dbReference>
<evidence type="ECO:0000256" key="6">
    <source>
        <dbReference type="ARBA" id="ARBA00023012"/>
    </source>
</evidence>
<dbReference type="SMART" id="SM00387">
    <property type="entry name" value="HATPase_c"/>
    <property type="match status" value="1"/>
</dbReference>
<dbReference type="InterPro" id="IPR005467">
    <property type="entry name" value="His_kinase_dom"/>
</dbReference>
<dbReference type="Gene3D" id="1.10.287.130">
    <property type="match status" value="1"/>
</dbReference>
<evidence type="ECO:0000256" key="2">
    <source>
        <dbReference type="ARBA" id="ARBA00012438"/>
    </source>
</evidence>
<dbReference type="InterPro" id="IPR036890">
    <property type="entry name" value="HATPase_C_sf"/>
</dbReference>
<keyword evidence="4" id="KW-0808">Transferase</keyword>
<gene>
    <name evidence="8" type="ORF">J2I46_01115</name>
</gene>